<evidence type="ECO:0000313" key="2">
    <source>
        <dbReference type="EMBL" id="SLM19834.1"/>
    </source>
</evidence>
<gene>
    <name evidence="2" type="ORF">SPIRO4BDMA_70258</name>
</gene>
<reference evidence="2" key="1">
    <citation type="submission" date="2017-02" db="EMBL/GenBank/DDBJ databases">
        <authorList>
            <person name="Regsiter A."/>
            <person name="William W."/>
        </authorList>
    </citation>
    <scope>NUCLEOTIDE SEQUENCE</scope>
    <source>
        <strain evidence="2">BdmA 4</strain>
    </source>
</reference>
<sequence>MTEFIETLRSASATVQAIAVSVGGLIGVFATLAFFFMMIVVADRFGKR</sequence>
<protein>
    <submittedName>
        <fullName evidence="2">Uncharacterized protein</fullName>
    </submittedName>
</protein>
<keyword evidence="1" id="KW-0472">Membrane</keyword>
<evidence type="ECO:0000256" key="1">
    <source>
        <dbReference type="SAM" id="Phobius"/>
    </source>
</evidence>
<keyword evidence="1" id="KW-1133">Transmembrane helix</keyword>
<dbReference type="EMBL" id="FWDO01000007">
    <property type="protein sequence ID" value="SLM19834.1"/>
    <property type="molecule type" value="Genomic_DNA"/>
</dbReference>
<dbReference type="AlphaFoldDB" id="A0A3P3XUS1"/>
<feature type="transmembrane region" description="Helical" evidence="1">
    <location>
        <begin position="17"/>
        <end position="42"/>
    </location>
</feature>
<organism evidence="2">
    <name type="scientific">uncultured spirochete</name>
    <dbReference type="NCBI Taxonomy" id="156406"/>
    <lineage>
        <taxon>Bacteria</taxon>
        <taxon>Pseudomonadati</taxon>
        <taxon>Spirochaetota</taxon>
        <taxon>Spirochaetia</taxon>
        <taxon>Spirochaetales</taxon>
        <taxon>environmental samples</taxon>
    </lineage>
</organism>
<name>A0A3P3XUS1_9SPIR</name>
<keyword evidence="1" id="KW-0812">Transmembrane</keyword>
<proteinExistence type="predicted"/>
<accession>A0A3P3XUS1</accession>